<feature type="chain" id="PRO_5003121171" description="non-specific serine/threonine protein kinase" evidence="14">
    <location>
        <begin position="23"/>
        <end position="486"/>
    </location>
</feature>
<sequence length="486" mass="51987">MPPFVAAAVLAACLLASLPAEGFNPMGTIAATWSGQDNPVPGAFSVCAIQATALYVECLGTSHNNSLPPKEKEFLALSGGGLFTCGLDYGSHFLVCWGIITVPDTFQQVSYTSVASGGDHVCAVRGDNSNVDCWGNIDQPPPKLAFASLISGKGFSCGSLERDQRFAGGDLGRMAIFAGSSNVCGVTSLGDLGCWGGDDHGQSRPPVGFKFLAIAGGLYHTCGIRADDRRVLCWGNNEHAQLSAPLDVPFSAIAAGDFYTCGVRLDRAMQVLCWGNSVVYPHEASFNVSPAPCVSACGRDEYQFDQLSLPCPVLRDKVCLACSQCLNMQEISACGASADRMCGFGISTTASARSYQRQLRRRLALVLILVAVILALGFAVICAYLCLRRKEDDRQDAGKKEIPATRNENDFSAAPRVVAMSPLELEVATGYYSDEMVLGKGAFGAVYKGVLENGQAVAIKRAIISNNRYFTVFIFLREFFYLRLVN</sequence>
<dbReference type="SUPFAM" id="SSF50985">
    <property type="entry name" value="RCC1/BLIP-II"/>
    <property type="match status" value="1"/>
</dbReference>
<dbReference type="InterPro" id="IPR009091">
    <property type="entry name" value="RCC1/BLIP-II"/>
</dbReference>
<comment type="catalytic activity">
    <reaction evidence="10">
        <text>L-threonyl-[protein] + ATP = O-phospho-L-threonyl-[protein] + ADP + H(+)</text>
        <dbReference type="Rhea" id="RHEA:46608"/>
        <dbReference type="Rhea" id="RHEA-COMP:11060"/>
        <dbReference type="Rhea" id="RHEA-COMP:11605"/>
        <dbReference type="ChEBI" id="CHEBI:15378"/>
        <dbReference type="ChEBI" id="CHEBI:30013"/>
        <dbReference type="ChEBI" id="CHEBI:30616"/>
        <dbReference type="ChEBI" id="CHEBI:61977"/>
        <dbReference type="ChEBI" id="CHEBI:456216"/>
        <dbReference type="EC" id="2.7.11.1"/>
    </reaction>
</comment>
<keyword evidence="5 13" id="KW-1133">Transmembrane helix</keyword>
<evidence type="ECO:0000256" key="4">
    <source>
        <dbReference type="ARBA" id="ARBA00022729"/>
    </source>
</evidence>
<evidence type="ECO:0000256" key="3">
    <source>
        <dbReference type="ARBA" id="ARBA00022692"/>
    </source>
</evidence>
<evidence type="ECO:0000313" key="17">
    <source>
        <dbReference type="Proteomes" id="UP000001514"/>
    </source>
</evidence>
<protein>
    <recommendedName>
        <fullName evidence="2">non-specific serine/threonine protein kinase</fullName>
        <ecNumber evidence="2">2.7.11.1</ecNumber>
    </recommendedName>
</protein>
<keyword evidence="9" id="KW-0325">Glycoprotein</keyword>
<keyword evidence="4 14" id="KW-0732">Signal</keyword>
<evidence type="ECO:0000256" key="6">
    <source>
        <dbReference type="ARBA" id="ARBA00023136"/>
    </source>
</evidence>
<gene>
    <name evidence="16" type="ORF">SELMODRAFT_403932</name>
</gene>
<dbReference type="Gene3D" id="2.130.10.30">
    <property type="entry name" value="Regulator of chromosome condensation 1/beta-lactamase-inhibitor protein II"/>
    <property type="match status" value="1"/>
</dbReference>
<dbReference type="SUPFAM" id="SSF56112">
    <property type="entry name" value="Protein kinase-like (PK-like)"/>
    <property type="match status" value="1"/>
</dbReference>
<dbReference type="EC" id="2.7.11.1" evidence="2"/>
<keyword evidence="12" id="KW-0067">ATP-binding</keyword>
<dbReference type="GO" id="GO:0004672">
    <property type="term" value="F:protein kinase activity"/>
    <property type="evidence" value="ECO:0000318"/>
    <property type="project" value="GO_Central"/>
</dbReference>
<feature type="signal peptide" evidence="14">
    <location>
        <begin position="1"/>
        <end position="22"/>
    </location>
</feature>
<dbReference type="AlphaFoldDB" id="D8QT12"/>
<evidence type="ECO:0000256" key="5">
    <source>
        <dbReference type="ARBA" id="ARBA00022989"/>
    </source>
</evidence>
<dbReference type="GO" id="GO:0005524">
    <property type="term" value="F:ATP binding"/>
    <property type="evidence" value="ECO:0007669"/>
    <property type="project" value="UniProtKB-UniRule"/>
</dbReference>
<dbReference type="PANTHER" id="PTHR47460">
    <property type="entry name" value="SERINE/THREONINE-PROTEIN KINASE-LIKE PROTEIN ACR4"/>
    <property type="match status" value="1"/>
</dbReference>
<dbReference type="PROSITE" id="PS00107">
    <property type="entry name" value="PROTEIN_KINASE_ATP"/>
    <property type="match status" value="1"/>
</dbReference>
<evidence type="ECO:0000256" key="7">
    <source>
        <dbReference type="ARBA" id="ARBA00023157"/>
    </source>
</evidence>
<accession>D8QT12</accession>
<keyword evidence="6 13" id="KW-0472">Membrane</keyword>
<dbReference type="EMBL" id="GL377566">
    <property type="protein sequence ID" value="EFJ37534.1"/>
    <property type="molecule type" value="Genomic_DNA"/>
</dbReference>
<evidence type="ECO:0000313" key="16">
    <source>
        <dbReference type="EMBL" id="EFJ37534.1"/>
    </source>
</evidence>
<comment type="catalytic activity">
    <reaction evidence="11">
        <text>L-seryl-[protein] + ATP = O-phospho-L-seryl-[protein] + ADP + H(+)</text>
        <dbReference type="Rhea" id="RHEA:17989"/>
        <dbReference type="Rhea" id="RHEA-COMP:9863"/>
        <dbReference type="Rhea" id="RHEA-COMP:11604"/>
        <dbReference type="ChEBI" id="CHEBI:15378"/>
        <dbReference type="ChEBI" id="CHEBI:29999"/>
        <dbReference type="ChEBI" id="CHEBI:30616"/>
        <dbReference type="ChEBI" id="CHEBI:83421"/>
        <dbReference type="ChEBI" id="CHEBI:456216"/>
        <dbReference type="EC" id="2.7.11.1"/>
    </reaction>
</comment>
<feature type="transmembrane region" description="Helical" evidence="13">
    <location>
        <begin position="363"/>
        <end position="387"/>
    </location>
</feature>
<dbReference type="GO" id="GO:0090392">
    <property type="term" value="P:sepal giant cell differentiation"/>
    <property type="evidence" value="ECO:0000318"/>
    <property type="project" value="GO_Central"/>
</dbReference>
<dbReference type="Gramene" id="EFJ37534">
    <property type="protein sequence ID" value="EFJ37534"/>
    <property type="gene ID" value="SELMODRAFT_403932"/>
</dbReference>
<evidence type="ECO:0000256" key="8">
    <source>
        <dbReference type="ARBA" id="ARBA00023170"/>
    </source>
</evidence>
<dbReference type="PROSITE" id="PS50011">
    <property type="entry name" value="PROTEIN_KINASE_DOM"/>
    <property type="match status" value="1"/>
</dbReference>
<comment type="subcellular location">
    <subcellularLocation>
        <location evidence="1">Membrane</location>
        <topology evidence="1">Single-pass type I membrane protein</topology>
    </subcellularLocation>
</comment>
<keyword evidence="8" id="KW-0675">Receptor</keyword>
<dbReference type="KEGG" id="smo:SELMODRAFT_403932"/>
<dbReference type="GO" id="GO:0004674">
    <property type="term" value="F:protein serine/threonine kinase activity"/>
    <property type="evidence" value="ECO:0007669"/>
    <property type="project" value="UniProtKB-KW"/>
</dbReference>
<dbReference type="Proteomes" id="UP000001514">
    <property type="component" value="Unassembled WGS sequence"/>
</dbReference>
<keyword evidence="7" id="KW-1015">Disulfide bond</keyword>
<evidence type="ECO:0000256" key="9">
    <source>
        <dbReference type="ARBA" id="ARBA00023180"/>
    </source>
</evidence>
<organism evidence="17">
    <name type="scientific">Selaginella moellendorffii</name>
    <name type="common">Spikemoss</name>
    <dbReference type="NCBI Taxonomy" id="88036"/>
    <lineage>
        <taxon>Eukaryota</taxon>
        <taxon>Viridiplantae</taxon>
        <taxon>Streptophyta</taxon>
        <taxon>Embryophyta</taxon>
        <taxon>Tracheophyta</taxon>
        <taxon>Lycopodiopsida</taxon>
        <taxon>Selaginellales</taxon>
        <taxon>Selaginellaceae</taxon>
        <taxon>Selaginella</taxon>
    </lineage>
</organism>
<feature type="binding site" evidence="12">
    <location>
        <position position="460"/>
    </location>
    <ligand>
        <name>ATP</name>
        <dbReference type="ChEBI" id="CHEBI:30616"/>
    </ligand>
</feature>
<name>D8QT12_SELML</name>
<evidence type="ECO:0000256" key="14">
    <source>
        <dbReference type="SAM" id="SignalP"/>
    </source>
</evidence>
<dbReference type="PANTHER" id="PTHR47460:SF1">
    <property type="entry name" value="SERINE_THREONINE-PROTEIN KINASE-LIKE PROTEIN ACR4"/>
    <property type="match status" value="1"/>
</dbReference>
<feature type="domain" description="Protein kinase" evidence="15">
    <location>
        <begin position="432"/>
        <end position="486"/>
    </location>
</feature>
<keyword evidence="3 13" id="KW-0812">Transmembrane</keyword>
<proteinExistence type="predicted"/>
<dbReference type="GO" id="GO:0009786">
    <property type="term" value="P:regulation of asymmetric cell division"/>
    <property type="evidence" value="ECO:0000318"/>
    <property type="project" value="GO_Central"/>
</dbReference>
<dbReference type="GO" id="GO:0005886">
    <property type="term" value="C:plasma membrane"/>
    <property type="evidence" value="ECO:0000318"/>
    <property type="project" value="GO_Central"/>
</dbReference>
<reference evidence="16 17" key="1">
    <citation type="journal article" date="2011" name="Science">
        <title>The Selaginella genome identifies genetic changes associated with the evolution of vascular plants.</title>
        <authorList>
            <person name="Banks J.A."/>
            <person name="Nishiyama T."/>
            <person name="Hasebe M."/>
            <person name="Bowman J.L."/>
            <person name="Gribskov M."/>
            <person name="dePamphilis C."/>
            <person name="Albert V.A."/>
            <person name="Aono N."/>
            <person name="Aoyama T."/>
            <person name="Ambrose B.A."/>
            <person name="Ashton N.W."/>
            <person name="Axtell M.J."/>
            <person name="Barker E."/>
            <person name="Barker M.S."/>
            <person name="Bennetzen J.L."/>
            <person name="Bonawitz N.D."/>
            <person name="Chapple C."/>
            <person name="Cheng C."/>
            <person name="Correa L.G."/>
            <person name="Dacre M."/>
            <person name="DeBarry J."/>
            <person name="Dreyer I."/>
            <person name="Elias M."/>
            <person name="Engstrom E.M."/>
            <person name="Estelle M."/>
            <person name="Feng L."/>
            <person name="Finet C."/>
            <person name="Floyd S.K."/>
            <person name="Frommer W.B."/>
            <person name="Fujita T."/>
            <person name="Gramzow L."/>
            <person name="Gutensohn M."/>
            <person name="Harholt J."/>
            <person name="Hattori M."/>
            <person name="Heyl A."/>
            <person name="Hirai T."/>
            <person name="Hiwatashi Y."/>
            <person name="Ishikawa M."/>
            <person name="Iwata M."/>
            <person name="Karol K.G."/>
            <person name="Koehler B."/>
            <person name="Kolukisaoglu U."/>
            <person name="Kubo M."/>
            <person name="Kurata T."/>
            <person name="Lalonde S."/>
            <person name="Li K."/>
            <person name="Li Y."/>
            <person name="Litt A."/>
            <person name="Lyons E."/>
            <person name="Manning G."/>
            <person name="Maruyama T."/>
            <person name="Michael T.P."/>
            <person name="Mikami K."/>
            <person name="Miyazaki S."/>
            <person name="Morinaga S."/>
            <person name="Murata T."/>
            <person name="Mueller-Roeber B."/>
            <person name="Nelson D.R."/>
            <person name="Obara M."/>
            <person name="Oguri Y."/>
            <person name="Olmstead R.G."/>
            <person name="Onodera N."/>
            <person name="Petersen B.L."/>
            <person name="Pils B."/>
            <person name="Prigge M."/>
            <person name="Rensing S.A."/>
            <person name="Riano-Pachon D.M."/>
            <person name="Roberts A.W."/>
            <person name="Sato Y."/>
            <person name="Scheller H.V."/>
            <person name="Schulz B."/>
            <person name="Schulz C."/>
            <person name="Shakirov E.V."/>
            <person name="Shibagaki N."/>
            <person name="Shinohara N."/>
            <person name="Shippen D.E."/>
            <person name="Soerensen I."/>
            <person name="Sotooka R."/>
            <person name="Sugimoto N."/>
            <person name="Sugita M."/>
            <person name="Sumikawa N."/>
            <person name="Tanurdzic M."/>
            <person name="Theissen G."/>
            <person name="Ulvskov P."/>
            <person name="Wakazuki S."/>
            <person name="Weng J.K."/>
            <person name="Willats W.W."/>
            <person name="Wipf D."/>
            <person name="Wolf P.G."/>
            <person name="Yang L."/>
            <person name="Zimmer A.D."/>
            <person name="Zhu Q."/>
            <person name="Mitros T."/>
            <person name="Hellsten U."/>
            <person name="Loque D."/>
            <person name="Otillar R."/>
            <person name="Salamov A."/>
            <person name="Schmutz J."/>
            <person name="Shapiro H."/>
            <person name="Lindquist E."/>
            <person name="Lucas S."/>
            <person name="Rokhsar D."/>
            <person name="Grigoriev I.V."/>
        </authorList>
    </citation>
    <scope>NUCLEOTIDE SEQUENCE [LARGE SCALE GENOMIC DNA]</scope>
</reference>
<keyword evidence="12" id="KW-0547">Nucleotide-binding</keyword>
<dbReference type="InParanoid" id="D8QT12"/>
<dbReference type="HOGENOM" id="CLU_039891_0_0_1"/>
<evidence type="ECO:0000256" key="11">
    <source>
        <dbReference type="ARBA" id="ARBA00048679"/>
    </source>
</evidence>
<evidence type="ECO:0000256" key="13">
    <source>
        <dbReference type="SAM" id="Phobius"/>
    </source>
</evidence>
<dbReference type="InterPro" id="IPR000719">
    <property type="entry name" value="Prot_kinase_dom"/>
</dbReference>
<evidence type="ECO:0000256" key="10">
    <source>
        <dbReference type="ARBA" id="ARBA00047899"/>
    </source>
</evidence>
<dbReference type="InterPro" id="IPR017441">
    <property type="entry name" value="Protein_kinase_ATP_BS"/>
</dbReference>
<evidence type="ECO:0000256" key="12">
    <source>
        <dbReference type="PROSITE-ProRule" id="PRU10141"/>
    </source>
</evidence>
<keyword evidence="17" id="KW-1185">Reference proteome</keyword>
<dbReference type="eggNOG" id="ENOG502QUN0">
    <property type="taxonomic scope" value="Eukaryota"/>
</dbReference>
<evidence type="ECO:0000256" key="1">
    <source>
        <dbReference type="ARBA" id="ARBA00004479"/>
    </source>
</evidence>
<dbReference type="InterPro" id="IPR011009">
    <property type="entry name" value="Kinase-like_dom_sf"/>
</dbReference>
<evidence type="ECO:0000256" key="2">
    <source>
        <dbReference type="ARBA" id="ARBA00012513"/>
    </source>
</evidence>
<dbReference type="Gene3D" id="3.30.200.20">
    <property type="entry name" value="Phosphorylase Kinase, domain 1"/>
    <property type="match status" value="1"/>
</dbReference>
<dbReference type="Pfam" id="PF13540">
    <property type="entry name" value="RCC1_2"/>
    <property type="match status" value="1"/>
</dbReference>
<evidence type="ECO:0000259" key="15">
    <source>
        <dbReference type="PROSITE" id="PS50011"/>
    </source>
</evidence>
<dbReference type="STRING" id="88036.D8QT12"/>